<keyword evidence="3" id="KW-1185">Reference proteome</keyword>
<proteinExistence type="predicted"/>
<dbReference type="Gene3D" id="1.10.10.10">
    <property type="entry name" value="Winged helix-like DNA-binding domain superfamily/Winged helix DNA-binding domain"/>
    <property type="match status" value="1"/>
</dbReference>
<comment type="caution">
    <text evidence="2">The sequence shown here is derived from an EMBL/GenBank/DDBJ whole genome shotgun (WGS) entry which is preliminary data.</text>
</comment>
<dbReference type="PROSITE" id="PS51094">
    <property type="entry name" value="PTS_EIIA_TYPE_2"/>
    <property type="match status" value="1"/>
</dbReference>
<dbReference type="InterPro" id="IPR002178">
    <property type="entry name" value="PTS_EIIA_type-2_dom"/>
</dbReference>
<dbReference type="Gene3D" id="3.40.930.10">
    <property type="entry name" value="Mannitol-specific EII, Chain A"/>
    <property type="match status" value="1"/>
</dbReference>
<dbReference type="Proteomes" id="UP000282926">
    <property type="component" value="Unassembled WGS sequence"/>
</dbReference>
<name>A0ABY0CU68_9DELT</name>
<dbReference type="Pfam" id="PF12728">
    <property type="entry name" value="HTH_17"/>
    <property type="match status" value="1"/>
</dbReference>
<dbReference type="SUPFAM" id="SSF55804">
    <property type="entry name" value="Phoshotransferase/anion transport protein"/>
    <property type="match status" value="1"/>
</dbReference>
<dbReference type="InterPro" id="IPR009061">
    <property type="entry name" value="DNA-bd_dom_put_sf"/>
</dbReference>
<protein>
    <submittedName>
        <fullName evidence="2">Helix-turn-helix domain-containing protein</fullName>
    </submittedName>
</protein>
<organism evidence="2 3">
    <name type="scientific">Lujinxingia sediminis</name>
    <dbReference type="NCBI Taxonomy" id="2480984"/>
    <lineage>
        <taxon>Bacteria</taxon>
        <taxon>Deltaproteobacteria</taxon>
        <taxon>Bradymonadales</taxon>
        <taxon>Lujinxingiaceae</taxon>
        <taxon>Lujinxingia</taxon>
    </lineage>
</organism>
<dbReference type="InterPro" id="IPR010093">
    <property type="entry name" value="SinI_DNA-bd"/>
</dbReference>
<dbReference type="PANTHER" id="PTHR47738">
    <property type="entry name" value="PTS SYSTEM FRUCTOSE-LIKE EIIA COMPONENT-RELATED"/>
    <property type="match status" value="1"/>
</dbReference>
<sequence length="271" mass="30125">MTRINMRPTNAKNAIRCQLTHSYVKQRNRSITPSPRSGLPMEDRLMTARQLASYLNVSERTVLNLVQEGALPGVKVGNQWRFRKAMIDTWLDDQMLGLTPRVVEPTPHPAPRKMLALRSCFEPSHVLADLVATTKTGVISELAAFAAGLGLVRDDTWFVGALIKRENVMPSAIGQGLAFPHTLRRHPEQITRPFMVVGRSRAGVDFDALDGQPTHLFFVLGLRYEELHLPWLARQVQMLANAELVDTLLHAPDAPTIYQALLSAEAPIAGL</sequence>
<dbReference type="Pfam" id="PF00359">
    <property type="entry name" value="PTS_EIIA_2"/>
    <property type="match status" value="1"/>
</dbReference>
<dbReference type="CDD" id="cd00211">
    <property type="entry name" value="PTS_IIA_fru"/>
    <property type="match status" value="1"/>
</dbReference>
<gene>
    <name evidence="2" type="ORF">EA187_09305</name>
</gene>
<evidence type="ECO:0000313" key="2">
    <source>
        <dbReference type="EMBL" id="RVU44729.1"/>
    </source>
</evidence>
<evidence type="ECO:0000313" key="3">
    <source>
        <dbReference type="Proteomes" id="UP000282926"/>
    </source>
</evidence>
<dbReference type="NCBIfam" id="TIGR01764">
    <property type="entry name" value="excise"/>
    <property type="match status" value="1"/>
</dbReference>
<reference evidence="2 3" key="1">
    <citation type="submission" date="2019-01" db="EMBL/GenBank/DDBJ databases">
        <title>Lujinxingia litoralis gen. nov., sp. nov. and Lujinxingia sediminis gen. nov., sp. nov., new members in the order Bradymonadales, isolated from coastal sediment.</title>
        <authorList>
            <person name="Li C.-M."/>
        </authorList>
    </citation>
    <scope>NUCLEOTIDE SEQUENCE [LARGE SCALE GENOMIC DNA]</scope>
    <source>
        <strain evidence="2 3">SEH01</strain>
    </source>
</reference>
<dbReference type="InterPro" id="IPR051541">
    <property type="entry name" value="PTS_SugarTrans_NitroReg"/>
</dbReference>
<accession>A0ABY0CU68</accession>
<feature type="domain" description="PTS EIIA type-2" evidence="1">
    <location>
        <begin position="119"/>
        <end position="264"/>
    </location>
</feature>
<dbReference type="InterPro" id="IPR016152">
    <property type="entry name" value="PTrfase/Anion_transptr"/>
</dbReference>
<dbReference type="InterPro" id="IPR036388">
    <property type="entry name" value="WH-like_DNA-bd_sf"/>
</dbReference>
<dbReference type="SUPFAM" id="SSF46955">
    <property type="entry name" value="Putative DNA-binding domain"/>
    <property type="match status" value="1"/>
</dbReference>
<evidence type="ECO:0000259" key="1">
    <source>
        <dbReference type="PROSITE" id="PS51094"/>
    </source>
</evidence>
<dbReference type="InterPro" id="IPR041657">
    <property type="entry name" value="HTH_17"/>
</dbReference>
<dbReference type="PANTHER" id="PTHR47738:SF1">
    <property type="entry name" value="NITROGEN REGULATORY PROTEIN"/>
    <property type="match status" value="1"/>
</dbReference>
<dbReference type="EMBL" id="SADD01000004">
    <property type="protein sequence ID" value="RVU44729.1"/>
    <property type="molecule type" value="Genomic_DNA"/>
</dbReference>